<evidence type="ECO:0000313" key="3">
    <source>
        <dbReference type="EMBL" id="MCC3299428.1"/>
    </source>
</evidence>
<gene>
    <name evidence="3" type="ORF">LJ757_16670</name>
</gene>
<feature type="signal peptide" evidence="2">
    <location>
        <begin position="1"/>
        <end position="19"/>
    </location>
</feature>
<dbReference type="RefSeq" id="WP_227897415.1">
    <property type="nucleotide sequence ID" value="NZ_CP099467.1"/>
</dbReference>
<feature type="region of interest" description="Disordered" evidence="1">
    <location>
        <begin position="22"/>
        <end position="45"/>
    </location>
</feature>
<feature type="compositionally biased region" description="Low complexity" evidence="1">
    <location>
        <begin position="30"/>
        <end position="44"/>
    </location>
</feature>
<name>A0A9X1SDQ4_9MICC</name>
<protein>
    <submittedName>
        <fullName evidence="3">Uncharacterized protein</fullName>
    </submittedName>
</protein>
<proteinExistence type="predicted"/>
<keyword evidence="2" id="KW-0732">Signal</keyword>
<accession>A0A9X1SDQ4</accession>
<sequence length="138" mass="15066">MKKSLAATLFIILTLTSCAAPEDAGASGYSETTVSSASATPTPTRVEPQTLEEAILAAKQEYTDGLEALHALSNLRRFAEKEVRPVLPTAEWREIQLFEFNTEIGFTGERMTDREFHVASQKYAVMVEEAALAAGLIE</sequence>
<organism evidence="3 4">
    <name type="scientific">Arthrobacter caoxuetaonis</name>
    <dbReference type="NCBI Taxonomy" id="2886935"/>
    <lineage>
        <taxon>Bacteria</taxon>
        <taxon>Bacillati</taxon>
        <taxon>Actinomycetota</taxon>
        <taxon>Actinomycetes</taxon>
        <taxon>Micrococcales</taxon>
        <taxon>Micrococcaceae</taxon>
        <taxon>Arthrobacter</taxon>
    </lineage>
</organism>
<evidence type="ECO:0000256" key="2">
    <source>
        <dbReference type="SAM" id="SignalP"/>
    </source>
</evidence>
<dbReference type="Proteomes" id="UP001139158">
    <property type="component" value="Unassembled WGS sequence"/>
</dbReference>
<reference evidence="3" key="1">
    <citation type="submission" date="2021-10" db="EMBL/GenBank/DDBJ databases">
        <title>Novel species in genus Arthrobacter.</title>
        <authorList>
            <person name="Liu Y."/>
        </authorList>
    </citation>
    <scope>NUCLEOTIDE SEQUENCE</scope>
    <source>
        <strain evidence="3">Zg-Y453</strain>
    </source>
</reference>
<dbReference type="EMBL" id="JAJFZV010000018">
    <property type="protein sequence ID" value="MCC3299428.1"/>
    <property type="molecule type" value="Genomic_DNA"/>
</dbReference>
<comment type="caution">
    <text evidence="3">The sequence shown here is derived from an EMBL/GenBank/DDBJ whole genome shotgun (WGS) entry which is preliminary data.</text>
</comment>
<evidence type="ECO:0000256" key="1">
    <source>
        <dbReference type="SAM" id="MobiDB-lite"/>
    </source>
</evidence>
<keyword evidence="4" id="KW-1185">Reference proteome</keyword>
<dbReference type="AlphaFoldDB" id="A0A9X1SDQ4"/>
<evidence type="ECO:0000313" key="4">
    <source>
        <dbReference type="Proteomes" id="UP001139158"/>
    </source>
</evidence>
<dbReference type="PROSITE" id="PS51257">
    <property type="entry name" value="PROKAR_LIPOPROTEIN"/>
    <property type="match status" value="1"/>
</dbReference>
<feature type="chain" id="PRO_5040747116" evidence="2">
    <location>
        <begin position="20"/>
        <end position="138"/>
    </location>
</feature>